<dbReference type="Proteomes" id="UP000660668">
    <property type="component" value="Unassembled WGS sequence"/>
</dbReference>
<evidence type="ECO:0000256" key="1">
    <source>
        <dbReference type="SAM" id="Phobius"/>
    </source>
</evidence>
<proteinExistence type="predicted"/>
<sequence>MSTWFVNLRDAFRTRLWPIPTIAVVCALLLGLLVPERDAVIDQDLSGRVSGWLFGGDADAARSLLGAIASSMITVTALTFSLTVVTLQLASSQFSPRLLRTFTRDWFVQVTLALFLATFTYALTVLRAVRGDGDGGGGLVPKVAVTLGFALAVASVVGLVLFLAHLTEQIRVETMLRNVHRDAVATIRTVLTARGSASVPRDAVPSPPPDAQTLLADDDGFLTVVDEEELLSIAVEEDVVLRVTVHAGVFLVRGTPWGSAWPAGTGRLSDEDRERISARVAACVHVGFERTSTQDVGYGLRQLTDVANKALSPGINDPTTAIHALGHISAFLCDLADRDLGPATQSDDDERIRVVMDRPDFADYVDLGLSQPRRYGAGDPQVLQRILQVLLDLSHRVTPDLRPVVSGELARLRATAAAEPFDATERAALDSLGRQVELHLARPWSAERA</sequence>
<gene>
    <name evidence="2" type="ORF">ISU10_04960</name>
</gene>
<dbReference type="AlphaFoldDB" id="A0A930YG15"/>
<keyword evidence="1" id="KW-1133">Transmembrane helix</keyword>
<keyword evidence="3" id="KW-1185">Reference proteome</keyword>
<dbReference type="EMBL" id="JADKPO010000005">
    <property type="protein sequence ID" value="MBF4767111.1"/>
    <property type="molecule type" value="Genomic_DNA"/>
</dbReference>
<dbReference type="RefSeq" id="WP_194695270.1">
    <property type="nucleotide sequence ID" value="NZ_JADKPO010000005.1"/>
</dbReference>
<evidence type="ECO:0000313" key="2">
    <source>
        <dbReference type="EMBL" id="MBF4767111.1"/>
    </source>
</evidence>
<feature type="transmembrane region" description="Helical" evidence="1">
    <location>
        <begin position="63"/>
        <end position="85"/>
    </location>
</feature>
<comment type="caution">
    <text evidence="2">The sequence shown here is derived from an EMBL/GenBank/DDBJ whole genome shotgun (WGS) entry which is preliminary data.</text>
</comment>
<accession>A0A930YG15</accession>
<evidence type="ECO:0000313" key="3">
    <source>
        <dbReference type="Proteomes" id="UP000660668"/>
    </source>
</evidence>
<dbReference type="Pfam" id="PF10011">
    <property type="entry name" value="DUF2254"/>
    <property type="match status" value="1"/>
</dbReference>
<keyword evidence="1" id="KW-0472">Membrane</keyword>
<keyword evidence="1" id="KW-0812">Transmembrane</keyword>
<feature type="transmembrane region" description="Helical" evidence="1">
    <location>
        <begin position="143"/>
        <end position="167"/>
    </location>
</feature>
<reference evidence="2" key="1">
    <citation type="submission" date="2020-11" db="EMBL/GenBank/DDBJ databases">
        <title>Nocardioides cynanchi sp. nov., isolated from soil of rhizosphere of Cynanchum wilfordii.</title>
        <authorList>
            <person name="Lee J.-S."/>
            <person name="Suh M.K."/>
            <person name="Kim J.-S."/>
        </authorList>
    </citation>
    <scope>NUCLEOTIDE SEQUENCE</scope>
    <source>
        <strain evidence="2">KCTC 19276</strain>
    </source>
</reference>
<feature type="transmembrane region" description="Helical" evidence="1">
    <location>
        <begin position="106"/>
        <end position="123"/>
    </location>
</feature>
<name>A0A930YG15_9ACTN</name>
<organism evidence="2 3">
    <name type="scientific">Nocardioides agariphilus</name>
    <dbReference type="NCBI Taxonomy" id="433664"/>
    <lineage>
        <taxon>Bacteria</taxon>
        <taxon>Bacillati</taxon>
        <taxon>Actinomycetota</taxon>
        <taxon>Actinomycetes</taxon>
        <taxon>Propionibacteriales</taxon>
        <taxon>Nocardioidaceae</taxon>
        <taxon>Nocardioides</taxon>
    </lineage>
</organism>
<protein>
    <submittedName>
        <fullName evidence="2">DUF2254 domain-containing protein</fullName>
    </submittedName>
</protein>
<dbReference type="InterPro" id="IPR018723">
    <property type="entry name" value="DUF2254_membrane"/>
</dbReference>